<evidence type="ECO:0000313" key="1">
    <source>
        <dbReference type="EMBL" id="MBD3906347.1"/>
    </source>
</evidence>
<proteinExistence type="predicted"/>
<evidence type="ECO:0000313" key="3">
    <source>
        <dbReference type="Proteomes" id="UP000603715"/>
    </source>
</evidence>
<sequence length="329" mass="39213">MKQNGKEYYLISLFDRARKSAREDELMYDNEFFEAIGNAQESLFSIIEVRLDQLKKQIKESPSDIAIPCEIPDVLSNHNDKIIDKAVKTIIKLEKTEEIYLFHKTIYGNNTIYYLLIIAQNLSNEKLREKQYSLKNKAGKQYDFVLISHDRNWIQQNLFKYQNFFATIIQGKNRIYTSSPYHPEPHWEFPHHLNQDLECYYKSAKGNGLQFLNMIANENENHQGIPYIFALFFLSFCRTYIFVKLCYMPNYLSFQSLWHLCLYGNPDLIRYQHLYDGFLQKLIPTLEYHKILRHKFTRIDKEVIDQMKVLAEKLMNELDELVIEEGLID</sequence>
<dbReference type="EMBL" id="JAJJML010000001">
    <property type="protein sequence ID" value="MCC9033115.1"/>
    <property type="molecule type" value="Genomic_DNA"/>
</dbReference>
<organism evidence="2 4">
    <name type="scientific">Chryseobacterium muglaense</name>
    <dbReference type="NCBI Taxonomy" id="2893752"/>
    <lineage>
        <taxon>Bacteria</taxon>
        <taxon>Pseudomonadati</taxon>
        <taxon>Bacteroidota</taxon>
        <taxon>Flavobacteriia</taxon>
        <taxon>Flavobacteriales</taxon>
        <taxon>Weeksellaceae</taxon>
        <taxon>Chryseobacterium group</taxon>
        <taxon>Chryseobacterium</taxon>
    </lineage>
</organism>
<evidence type="ECO:0000313" key="2">
    <source>
        <dbReference type="EMBL" id="MCC9033115.1"/>
    </source>
</evidence>
<dbReference type="EMBL" id="JACXXP010000029">
    <property type="protein sequence ID" value="MBD3906347.1"/>
    <property type="molecule type" value="Genomic_DNA"/>
</dbReference>
<reference evidence="3" key="2">
    <citation type="submission" date="2023-07" db="EMBL/GenBank/DDBJ databases">
        <title>Description of novel Chryseobacterium sp. strain C-2.</title>
        <authorList>
            <person name="Saticioglu I.B."/>
        </authorList>
    </citation>
    <scope>NUCLEOTIDE SEQUENCE [LARGE SCALE GENOMIC DNA]</scope>
    <source>
        <strain evidence="3">C-2</strain>
    </source>
</reference>
<dbReference type="Proteomes" id="UP001107960">
    <property type="component" value="Unassembled WGS sequence"/>
</dbReference>
<dbReference type="RefSeq" id="WP_191180760.1">
    <property type="nucleotide sequence ID" value="NZ_JACXXP010000029.1"/>
</dbReference>
<protein>
    <submittedName>
        <fullName evidence="2">Uncharacterized protein</fullName>
    </submittedName>
</protein>
<comment type="caution">
    <text evidence="2">The sequence shown here is derived from an EMBL/GenBank/DDBJ whole genome shotgun (WGS) entry which is preliminary data.</text>
</comment>
<reference evidence="2" key="1">
    <citation type="submission" date="2021-11" db="EMBL/GenBank/DDBJ databases">
        <title>Description of novel Chryseobacterium species.</title>
        <authorList>
            <person name="Saticioglu I.B."/>
            <person name="Ay H."/>
            <person name="Altun S."/>
            <person name="Duman M."/>
        </authorList>
    </citation>
    <scope>NUCLEOTIDE SEQUENCE</scope>
    <source>
        <strain evidence="2">C-39</strain>
    </source>
</reference>
<evidence type="ECO:0000313" key="4">
    <source>
        <dbReference type="Proteomes" id="UP001107960"/>
    </source>
</evidence>
<dbReference type="AlphaFoldDB" id="A0A9Q3YTZ0"/>
<accession>A0A9Q3YTZ0</accession>
<name>A0A9Q3YTZ0_9FLAO</name>
<reference evidence="1" key="3">
    <citation type="submission" date="2024-05" db="EMBL/GenBank/DDBJ databases">
        <title>Description of novel Chryseobacterium sp. strain C-2.</title>
        <authorList>
            <person name="Saticioglu I.B."/>
        </authorList>
    </citation>
    <scope>NUCLEOTIDE SEQUENCE</scope>
    <source>
        <strain evidence="1">C-2</strain>
    </source>
</reference>
<keyword evidence="3" id="KW-1185">Reference proteome</keyword>
<dbReference type="Proteomes" id="UP000603715">
    <property type="component" value="Unassembled WGS sequence"/>
</dbReference>
<gene>
    <name evidence="1" type="ORF">IEW27_17330</name>
    <name evidence="2" type="ORF">LNP80_02440</name>
</gene>